<keyword evidence="1" id="KW-1003">Cell membrane</keyword>
<feature type="non-terminal residue" evidence="6">
    <location>
        <position position="681"/>
    </location>
</feature>
<dbReference type="GO" id="GO:0005576">
    <property type="term" value="C:extracellular region"/>
    <property type="evidence" value="ECO:0007669"/>
    <property type="project" value="TreeGrafter"/>
</dbReference>
<feature type="transmembrane region" description="Helical" evidence="5">
    <location>
        <begin position="63"/>
        <end position="83"/>
    </location>
</feature>
<organism evidence="6">
    <name type="scientific">hydrothermal vent metagenome</name>
    <dbReference type="NCBI Taxonomy" id="652676"/>
    <lineage>
        <taxon>unclassified sequences</taxon>
        <taxon>metagenomes</taxon>
        <taxon>ecological metagenomes</taxon>
    </lineage>
</organism>
<protein>
    <submittedName>
        <fullName evidence="6">INTEGRAL MEMBRANE PROTEIN (Rhomboid family)</fullName>
    </submittedName>
</protein>
<feature type="transmembrane region" description="Helical" evidence="5">
    <location>
        <begin position="174"/>
        <end position="195"/>
    </location>
</feature>
<accession>A0A3B0T602</accession>
<dbReference type="PANTHER" id="PTHR39344">
    <property type="entry name" value="UPF0182 PROTEIN SLL1060"/>
    <property type="match status" value="1"/>
</dbReference>
<keyword evidence="3 5" id="KW-1133">Transmembrane helix</keyword>
<sequence>MINREPINYRQGSGVRRLATFVVAGGFILLLTARWLATLWTDYLWYDELGSAGVWSTLTFTKVWLIGGATIVAFVVFWFNLWIVDRISPRSLLVLTGAPDEELLERYQLWIEPRAKLVRASFSLAFGVLVGLGASAWWQDWLYWRNGVPFGTVDPIYGNDLSLYVFGLPLYRDVYGWLFQLLLVVTLIVVAAHYLNGGIKVATGTSGQRTSGGVKAHISVLLAAIALLKSVGYIFAKWELLYSSRGQVFGASYTDVNAQVPALNLLIFISVAAAIILLVNVWFRGWTLPAVAFGIWLVTSIGVGGIYPAVVQRFSVEPNELNRELPYVQHNLDFTRFAYGLDEVDVRSFNASTDLTAAQIEANRPTVDNIRLWDPGVLAQTYPQLQNIKTYYDFADIDVDRYVIDGKITQVMSAARGLDEGLIPGAGWVNERLIYTHGLGMVLSPANDVTSDGFPDFLVKDIPPVNVTGDPLLEIDQPRIYFGDSAERDFLIAGSKEGEVDIPQDGTDTTSTNSYDGSGGVPLGNLFQRTAWALRFGDLNTLISGQVTSESRVMIARNIKDRIERIAPFLYADNDPYMVIADGRQVWMLDLYTVTDRFPYSEMASTARLNNTAELPRRFNYIRNSVKAVIDAYDGTIDMYVIDPEDPLIQTNEQIFPGLFKPIDEFPAELVDHVRYPEDLF</sequence>
<dbReference type="Pfam" id="PF03699">
    <property type="entry name" value="UPF0182"/>
    <property type="match status" value="1"/>
</dbReference>
<feature type="transmembrane region" description="Helical" evidence="5">
    <location>
        <begin position="21"/>
        <end position="43"/>
    </location>
</feature>
<keyword evidence="4 5" id="KW-0472">Membrane</keyword>
<reference evidence="6" key="1">
    <citation type="submission" date="2018-06" db="EMBL/GenBank/DDBJ databases">
        <authorList>
            <person name="Zhirakovskaya E."/>
        </authorList>
    </citation>
    <scope>NUCLEOTIDE SEQUENCE</scope>
</reference>
<feature type="transmembrane region" description="Helical" evidence="5">
    <location>
        <begin position="216"/>
        <end position="236"/>
    </location>
</feature>
<evidence type="ECO:0000313" key="6">
    <source>
        <dbReference type="EMBL" id="VAW07759.1"/>
    </source>
</evidence>
<evidence type="ECO:0000256" key="2">
    <source>
        <dbReference type="ARBA" id="ARBA00022692"/>
    </source>
</evidence>
<evidence type="ECO:0000256" key="4">
    <source>
        <dbReference type="ARBA" id="ARBA00023136"/>
    </source>
</evidence>
<dbReference type="InterPro" id="IPR005372">
    <property type="entry name" value="UPF0182"/>
</dbReference>
<name>A0A3B0T602_9ZZZZ</name>
<keyword evidence="2 5" id="KW-0812">Transmembrane</keyword>
<evidence type="ECO:0000256" key="3">
    <source>
        <dbReference type="ARBA" id="ARBA00022989"/>
    </source>
</evidence>
<feature type="transmembrane region" description="Helical" evidence="5">
    <location>
        <begin position="262"/>
        <end position="283"/>
    </location>
</feature>
<dbReference type="AlphaFoldDB" id="A0A3B0T602"/>
<dbReference type="PANTHER" id="PTHR39344:SF1">
    <property type="entry name" value="UPF0182 PROTEIN SLL1060"/>
    <property type="match status" value="1"/>
</dbReference>
<evidence type="ECO:0000256" key="5">
    <source>
        <dbReference type="SAM" id="Phobius"/>
    </source>
</evidence>
<dbReference type="GO" id="GO:0016020">
    <property type="term" value="C:membrane"/>
    <property type="evidence" value="ECO:0007669"/>
    <property type="project" value="InterPro"/>
</dbReference>
<feature type="transmembrane region" description="Helical" evidence="5">
    <location>
        <begin position="290"/>
        <end position="310"/>
    </location>
</feature>
<gene>
    <name evidence="6" type="ORF">MNBD_ACTINO01-2161</name>
</gene>
<dbReference type="EMBL" id="UOEI01000544">
    <property type="protein sequence ID" value="VAW07759.1"/>
    <property type="molecule type" value="Genomic_DNA"/>
</dbReference>
<feature type="transmembrane region" description="Helical" evidence="5">
    <location>
        <begin position="117"/>
        <end position="138"/>
    </location>
</feature>
<proteinExistence type="predicted"/>
<evidence type="ECO:0000256" key="1">
    <source>
        <dbReference type="ARBA" id="ARBA00022475"/>
    </source>
</evidence>